<feature type="domain" description="C2" evidence="1">
    <location>
        <begin position="1"/>
        <end position="113"/>
    </location>
</feature>
<dbReference type="PROSITE" id="PS50004">
    <property type="entry name" value="C2"/>
    <property type="match status" value="1"/>
</dbReference>
<organism evidence="2 3">
    <name type="scientific">Polysphondylium violaceum</name>
    <dbReference type="NCBI Taxonomy" id="133409"/>
    <lineage>
        <taxon>Eukaryota</taxon>
        <taxon>Amoebozoa</taxon>
        <taxon>Evosea</taxon>
        <taxon>Eumycetozoa</taxon>
        <taxon>Dictyostelia</taxon>
        <taxon>Dictyosteliales</taxon>
        <taxon>Dictyosteliaceae</taxon>
        <taxon>Polysphondylium</taxon>
    </lineage>
</organism>
<dbReference type="OrthoDB" id="270970at2759"/>
<comment type="caution">
    <text evidence="2">The sequence shown here is derived from an EMBL/GenBank/DDBJ whole genome shotgun (WGS) entry which is preliminary data.</text>
</comment>
<reference evidence="2" key="1">
    <citation type="submission" date="2020-01" db="EMBL/GenBank/DDBJ databases">
        <title>Development of genomics and gene disruption for Polysphondylium violaceum indicates a role for the polyketide synthase stlB in stalk morphogenesis.</title>
        <authorList>
            <person name="Narita B."/>
            <person name="Kawabe Y."/>
            <person name="Kin K."/>
            <person name="Saito T."/>
            <person name="Gibbs R."/>
            <person name="Kuspa A."/>
            <person name="Muzny D."/>
            <person name="Queller D."/>
            <person name="Richards S."/>
            <person name="Strassman J."/>
            <person name="Sucgang R."/>
            <person name="Worley K."/>
            <person name="Schaap P."/>
        </authorList>
    </citation>
    <scope>NUCLEOTIDE SEQUENCE</scope>
    <source>
        <strain evidence="2">QSvi11</strain>
    </source>
</reference>
<dbReference type="InterPro" id="IPR000008">
    <property type="entry name" value="C2_dom"/>
</dbReference>
<dbReference type="InterPro" id="IPR035892">
    <property type="entry name" value="C2_domain_sf"/>
</dbReference>
<accession>A0A8J4PLT8</accession>
<dbReference type="SUPFAM" id="SSF49562">
    <property type="entry name" value="C2 domain (Calcium/lipid-binding domain, CaLB)"/>
    <property type="match status" value="1"/>
</dbReference>
<protein>
    <recommendedName>
        <fullName evidence="1">C2 domain-containing protein</fullName>
    </recommendedName>
</protein>
<evidence type="ECO:0000259" key="1">
    <source>
        <dbReference type="PROSITE" id="PS50004"/>
    </source>
</evidence>
<proteinExistence type="predicted"/>
<dbReference type="PANTHER" id="PTHR46980">
    <property type="entry name" value="TRICALBIN-1-RELATED"/>
    <property type="match status" value="1"/>
</dbReference>
<name>A0A8J4PLT8_9MYCE</name>
<dbReference type="PRINTS" id="PR00360">
    <property type="entry name" value="C2DOMAIN"/>
</dbReference>
<dbReference type="Gene3D" id="2.60.40.150">
    <property type="entry name" value="C2 domain"/>
    <property type="match status" value="1"/>
</dbReference>
<dbReference type="InterPro" id="IPR052455">
    <property type="entry name" value="Tricalbin_domain"/>
</dbReference>
<dbReference type="Pfam" id="PF00168">
    <property type="entry name" value="C2"/>
    <property type="match status" value="1"/>
</dbReference>
<dbReference type="PANTHER" id="PTHR46980:SF2">
    <property type="entry name" value="TRICALBIN-1-RELATED"/>
    <property type="match status" value="1"/>
</dbReference>
<sequence>MTKEKDHSQHKRVKINILSADLYEGTDPNGMSDPYCRIGKDGKIGKKWITKTKVIQRTLKPNWNEEELFYVSAKKQKLYFEVWDRDPYFDDYMGTFEINAYECDKYVCHDVDLKKGSKVTGRLLFSISPLHVSPF</sequence>
<evidence type="ECO:0000313" key="2">
    <source>
        <dbReference type="EMBL" id="KAF2069303.1"/>
    </source>
</evidence>
<dbReference type="CDD" id="cd00030">
    <property type="entry name" value="C2"/>
    <property type="match status" value="1"/>
</dbReference>
<dbReference type="Proteomes" id="UP000695562">
    <property type="component" value="Unassembled WGS sequence"/>
</dbReference>
<evidence type="ECO:0000313" key="3">
    <source>
        <dbReference type="Proteomes" id="UP000695562"/>
    </source>
</evidence>
<keyword evidence="3" id="KW-1185">Reference proteome</keyword>
<dbReference type="AlphaFoldDB" id="A0A8J4PLT8"/>
<dbReference type="EMBL" id="AJWJ01000694">
    <property type="protein sequence ID" value="KAF2069303.1"/>
    <property type="molecule type" value="Genomic_DNA"/>
</dbReference>
<gene>
    <name evidence="2" type="ORF">CYY_009384</name>
</gene>
<dbReference type="SMART" id="SM00239">
    <property type="entry name" value="C2"/>
    <property type="match status" value="1"/>
</dbReference>